<dbReference type="CDD" id="cd12797">
    <property type="entry name" value="M23_peptidase"/>
    <property type="match status" value="1"/>
</dbReference>
<dbReference type="PANTHER" id="PTHR21666:SF270">
    <property type="entry name" value="MUREIN HYDROLASE ACTIVATOR ENVC"/>
    <property type="match status" value="1"/>
</dbReference>
<feature type="domain" description="M23ase beta-sheet core" evidence="2">
    <location>
        <begin position="226"/>
        <end position="319"/>
    </location>
</feature>
<gene>
    <name evidence="3" type="ORF">GXW71_05615</name>
</gene>
<dbReference type="InterPro" id="IPR011055">
    <property type="entry name" value="Dup_hybrid_motif"/>
</dbReference>
<dbReference type="RefSeq" id="WP_211851424.1">
    <property type="nucleotide sequence ID" value="NZ_JAAGBB010000005.1"/>
</dbReference>
<accession>A0ABS5EU62</accession>
<dbReference type="InterPro" id="IPR050570">
    <property type="entry name" value="Cell_wall_metabolism_enzyme"/>
</dbReference>
<dbReference type="Proteomes" id="UP001196870">
    <property type="component" value="Unassembled WGS sequence"/>
</dbReference>
<keyword evidence="4" id="KW-1185">Reference proteome</keyword>
<dbReference type="Gene3D" id="2.70.70.10">
    <property type="entry name" value="Glucose Permease (Domain IIA)"/>
    <property type="match status" value="1"/>
</dbReference>
<sequence>MSLARHLLAFAWLLAAASAQAADPPVTPLLGEVMAVPRAVRGSDLRQHLVYELRFANVTNRSVTLTRIAVLDRASGAAVLEMGPDAIAARLSPGGGRDATSATLGPHQFGVAFLHVALAEGQPVPAGLLHQVDASFEGLGNILGMRIATTGVVATPPPVLGPPLRGAGYVAGDGCCDSVRHVRALLPLGGRQHLAQRFAIDWERIDDQNRLVVGDLRDVRSYHIFGDPVLAVADGVVVEARDGLPEQVPGALPAGLPIEQADGNYVTLDIGGGTFVLYAHLRLNSLRVRTGDRVQRGDQIGEVGNSGNSQAPHLHLQVTDSPASLATDGIPYVFDAFFVTAVNEAGTADFDRAEATGSPMTLTPRNPPLRLRDALPLDLSIVEFPGAPP</sequence>
<organism evidence="3 4">
    <name type="scientific">Plastoroseomonas hellenica</name>
    <dbReference type="NCBI Taxonomy" id="2687306"/>
    <lineage>
        <taxon>Bacteria</taxon>
        <taxon>Pseudomonadati</taxon>
        <taxon>Pseudomonadota</taxon>
        <taxon>Alphaproteobacteria</taxon>
        <taxon>Acetobacterales</taxon>
        <taxon>Acetobacteraceae</taxon>
        <taxon>Plastoroseomonas</taxon>
    </lineage>
</organism>
<protein>
    <submittedName>
        <fullName evidence="3">M23 family metallopeptidase</fullName>
    </submittedName>
</protein>
<evidence type="ECO:0000256" key="1">
    <source>
        <dbReference type="SAM" id="SignalP"/>
    </source>
</evidence>
<evidence type="ECO:0000313" key="4">
    <source>
        <dbReference type="Proteomes" id="UP001196870"/>
    </source>
</evidence>
<reference evidence="4" key="1">
    <citation type="journal article" date="2021" name="Syst. Appl. Microbiol.">
        <title>Roseomonas hellenica sp. nov., isolated from roots of wild-growing Alkanna tinctoria.</title>
        <authorList>
            <person name="Rat A."/>
            <person name="Naranjo H.D."/>
            <person name="Lebbe L."/>
            <person name="Cnockaert M."/>
            <person name="Krigas N."/>
            <person name="Grigoriadou K."/>
            <person name="Maloupa E."/>
            <person name="Willems A."/>
        </authorList>
    </citation>
    <scope>NUCLEOTIDE SEQUENCE [LARGE SCALE GENOMIC DNA]</scope>
    <source>
        <strain evidence="4">LMG 31523</strain>
    </source>
</reference>
<feature type="signal peptide" evidence="1">
    <location>
        <begin position="1"/>
        <end position="21"/>
    </location>
</feature>
<proteinExistence type="predicted"/>
<dbReference type="Pfam" id="PF01551">
    <property type="entry name" value="Peptidase_M23"/>
    <property type="match status" value="1"/>
</dbReference>
<dbReference type="EMBL" id="JAAGBB010000005">
    <property type="protein sequence ID" value="MBR0663832.1"/>
    <property type="molecule type" value="Genomic_DNA"/>
</dbReference>
<name>A0ABS5EU62_9PROT</name>
<dbReference type="PANTHER" id="PTHR21666">
    <property type="entry name" value="PEPTIDASE-RELATED"/>
    <property type="match status" value="1"/>
</dbReference>
<evidence type="ECO:0000313" key="3">
    <source>
        <dbReference type="EMBL" id="MBR0663832.1"/>
    </source>
</evidence>
<dbReference type="InterPro" id="IPR016047">
    <property type="entry name" value="M23ase_b-sheet_dom"/>
</dbReference>
<keyword evidence="1" id="KW-0732">Signal</keyword>
<feature type="chain" id="PRO_5045049408" evidence="1">
    <location>
        <begin position="22"/>
        <end position="389"/>
    </location>
</feature>
<dbReference type="SUPFAM" id="SSF51261">
    <property type="entry name" value="Duplicated hybrid motif"/>
    <property type="match status" value="1"/>
</dbReference>
<evidence type="ECO:0000259" key="2">
    <source>
        <dbReference type="Pfam" id="PF01551"/>
    </source>
</evidence>
<comment type="caution">
    <text evidence="3">The sequence shown here is derived from an EMBL/GenBank/DDBJ whole genome shotgun (WGS) entry which is preliminary data.</text>
</comment>